<name>A0A0P5WE31_9CRUS</name>
<sequence length="74" mass="8733">MHFFVCPEWRTIRRPEILNGSNWDNGATSESRRILSGNKYTDRQRPRRRDALMTLATCEQQSCNQPSPEREFSC</sequence>
<dbReference type="EMBL" id="GDIQ01001815">
    <property type="protein sequence ID" value="JAN92922.1"/>
    <property type="molecule type" value="Transcribed_RNA"/>
</dbReference>
<protein>
    <submittedName>
        <fullName evidence="1">Uncharacterized protein</fullName>
    </submittedName>
</protein>
<proteinExistence type="predicted"/>
<dbReference type="AlphaFoldDB" id="A0A0P5WE31"/>
<organism evidence="1">
    <name type="scientific">Daphnia magna</name>
    <dbReference type="NCBI Taxonomy" id="35525"/>
    <lineage>
        <taxon>Eukaryota</taxon>
        <taxon>Metazoa</taxon>
        <taxon>Ecdysozoa</taxon>
        <taxon>Arthropoda</taxon>
        <taxon>Crustacea</taxon>
        <taxon>Branchiopoda</taxon>
        <taxon>Diplostraca</taxon>
        <taxon>Cladocera</taxon>
        <taxon>Anomopoda</taxon>
        <taxon>Daphniidae</taxon>
        <taxon>Daphnia</taxon>
    </lineage>
</organism>
<evidence type="ECO:0000313" key="1">
    <source>
        <dbReference type="EMBL" id="JAN92922.1"/>
    </source>
</evidence>
<reference evidence="1" key="1">
    <citation type="submission" date="2015-10" db="EMBL/GenBank/DDBJ databases">
        <title>EvidentialGene: Evidence-directed Construction of Complete mRNA Transcriptomes without Genomes.</title>
        <authorList>
            <person name="Gilbert D.G."/>
        </authorList>
    </citation>
    <scope>NUCLEOTIDE SEQUENCE</scope>
</reference>
<accession>A0A0P5WE31</accession>